<name>A0A8D8H4X5_CULPI</name>
<dbReference type="EMBL" id="HBUE01302439">
    <property type="protein sequence ID" value="CAG6579603.1"/>
    <property type="molecule type" value="Transcribed_RNA"/>
</dbReference>
<organism evidence="1">
    <name type="scientific">Culex pipiens</name>
    <name type="common">House mosquito</name>
    <dbReference type="NCBI Taxonomy" id="7175"/>
    <lineage>
        <taxon>Eukaryota</taxon>
        <taxon>Metazoa</taxon>
        <taxon>Ecdysozoa</taxon>
        <taxon>Arthropoda</taxon>
        <taxon>Hexapoda</taxon>
        <taxon>Insecta</taxon>
        <taxon>Pterygota</taxon>
        <taxon>Neoptera</taxon>
        <taxon>Endopterygota</taxon>
        <taxon>Diptera</taxon>
        <taxon>Nematocera</taxon>
        <taxon>Culicoidea</taxon>
        <taxon>Culicidae</taxon>
        <taxon>Culicinae</taxon>
        <taxon>Culicini</taxon>
        <taxon>Culex</taxon>
        <taxon>Culex</taxon>
    </lineage>
</organism>
<dbReference type="EMBL" id="HBUE01302444">
    <property type="protein sequence ID" value="CAG6579606.1"/>
    <property type="molecule type" value="Transcribed_RNA"/>
</dbReference>
<evidence type="ECO:0000313" key="1">
    <source>
        <dbReference type="EMBL" id="CAG6527877.1"/>
    </source>
</evidence>
<dbReference type="EMBL" id="HBUE01196420">
    <property type="protein sequence ID" value="CAG6527877.1"/>
    <property type="molecule type" value="Transcribed_RNA"/>
</dbReference>
<accession>A0A8D8H4X5</accession>
<dbReference type="EMBL" id="HBUE01196425">
    <property type="protein sequence ID" value="CAG6527880.1"/>
    <property type="molecule type" value="Transcribed_RNA"/>
</dbReference>
<dbReference type="AlphaFoldDB" id="A0A8D8H4X5"/>
<protein>
    <submittedName>
        <fullName evidence="1">(northern house mosquito) hypothetical protein</fullName>
    </submittedName>
</protein>
<sequence length="106" mass="11841">MKLRIATIGGKRRLTNDSGSFASVVHGRSIDCWIRFYTAFVVLSTVLQRMNLIKCHLRGILLTPAEGTEDRKSRSVVSNMASGCIVSQRRSDAGVPSFNVFHLDEW</sequence>
<proteinExistence type="predicted"/>
<dbReference type="EMBL" id="HBUE01196423">
    <property type="protein sequence ID" value="CAG6527879.1"/>
    <property type="molecule type" value="Transcribed_RNA"/>
</dbReference>
<reference evidence="1" key="1">
    <citation type="submission" date="2021-05" db="EMBL/GenBank/DDBJ databases">
        <authorList>
            <person name="Alioto T."/>
            <person name="Alioto T."/>
            <person name="Gomez Garrido J."/>
        </authorList>
    </citation>
    <scope>NUCLEOTIDE SEQUENCE</scope>
</reference>
<dbReference type="EMBL" id="HBUE01302442">
    <property type="protein sequence ID" value="CAG6579605.1"/>
    <property type="molecule type" value="Transcribed_RNA"/>
</dbReference>